<sequence length="426" mass="47618">MTSMSVDLTGSVSDNKNSSYTTIDAAYNFSPLQVLRFTDGNLASINGSNPLIAVEGIGGYNKVKSDYHTLNAVLRYNLPWVKGLQVYLKGTMDFNHQNTTNYSKPVPLYLYDQATGTTSVDSKTIYPNAKIQMTDKHHRVNNKLIEVGINYNRTFAAKHDVTGLLILNYQDYQNKYTSARNNNLPGEYPEIIGSTSDAFITGNESYTERASVVGRATYGFDQRYFAEFSFRVDGSTKFAPSRRWGFFPTASVSWVISNEKFFKNVPSDVISFAKLRGSYGVLGDDGSIADFSYLMNYIFSTNTGYPIGGNFAPGLMVDPNNYPNKDLKWGKSKDMNFAIDLGTLNNRISASFEIYQRRRTNMVMSAPTYLFPPSSGTDGNVPSVNFGDVRFRGWDLSLKHLNTIGEFRYNIAVNVSKTTNKVLDYG</sequence>
<comment type="caution">
    <text evidence="1">The sequence shown here is derived from an EMBL/GenBank/DDBJ whole genome shotgun (WGS) entry which is preliminary data.</text>
</comment>
<keyword evidence="2" id="KW-1185">Reference proteome</keyword>
<protein>
    <submittedName>
        <fullName evidence="1">TonB-dependent receptor</fullName>
    </submittedName>
</protein>
<proteinExistence type="predicted"/>
<dbReference type="Proteomes" id="UP000305401">
    <property type="component" value="Unassembled WGS sequence"/>
</dbReference>
<reference evidence="1" key="1">
    <citation type="submission" date="2019-04" db="EMBL/GenBank/DDBJ databases">
        <title>Microbes associate with the intestines of laboratory mice.</title>
        <authorList>
            <person name="Navarre W."/>
            <person name="Wong E."/>
            <person name="Huang K.C."/>
            <person name="Tropini C."/>
            <person name="Ng K."/>
            <person name="Yu B."/>
        </authorList>
    </citation>
    <scope>NUCLEOTIDE SEQUENCE</scope>
    <source>
        <strain evidence="1">NM86_A22</strain>
    </source>
</reference>
<evidence type="ECO:0000313" key="2">
    <source>
        <dbReference type="Proteomes" id="UP000305401"/>
    </source>
</evidence>
<evidence type="ECO:0000313" key="1">
    <source>
        <dbReference type="EMBL" id="THG39739.1"/>
    </source>
</evidence>
<feature type="non-terminal residue" evidence="1">
    <location>
        <position position="426"/>
    </location>
</feature>
<organism evidence="1 2">
    <name type="scientific">Muribaculum caecicola</name>
    <dbReference type="NCBI Taxonomy" id="3038144"/>
    <lineage>
        <taxon>Bacteria</taxon>
        <taxon>Pseudomonadati</taxon>
        <taxon>Bacteroidota</taxon>
        <taxon>Bacteroidia</taxon>
        <taxon>Bacteroidales</taxon>
        <taxon>Muribaculaceae</taxon>
        <taxon>Muribaculum</taxon>
    </lineage>
</organism>
<accession>A0AC61S3F7</accession>
<keyword evidence="1" id="KW-0675">Receptor</keyword>
<name>A0AC61S3F7_9BACT</name>
<gene>
    <name evidence="1" type="ORF">E5990_11120</name>
</gene>
<dbReference type="EMBL" id="SSTG01000248">
    <property type="protein sequence ID" value="THG39739.1"/>
    <property type="molecule type" value="Genomic_DNA"/>
</dbReference>